<evidence type="ECO:0000256" key="1">
    <source>
        <dbReference type="ARBA" id="ARBA00023157"/>
    </source>
</evidence>
<evidence type="ECO:0000256" key="2">
    <source>
        <dbReference type="PROSITE-ProRule" id="PRU00124"/>
    </source>
</evidence>
<accession>A0A5E4N6Y2</accession>
<dbReference type="PROSITE" id="PS01209">
    <property type="entry name" value="LDLRA_1"/>
    <property type="match status" value="2"/>
</dbReference>
<keyword evidence="1 2" id="KW-1015">Disulfide bond</keyword>
<organism evidence="4 5">
    <name type="scientific">Cinara cedri</name>
    <dbReference type="NCBI Taxonomy" id="506608"/>
    <lineage>
        <taxon>Eukaryota</taxon>
        <taxon>Metazoa</taxon>
        <taxon>Ecdysozoa</taxon>
        <taxon>Arthropoda</taxon>
        <taxon>Hexapoda</taxon>
        <taxon>Insecta</taxon>
        <taxon>Pterygota</taxon>
        <taxon>Neoptera</taxon>
        <taxon>Paraneoptera</taxon>
        <taxon>Hemiptera</taxon>
        <taxon>Sternorrhyncha</taxon>
        <taxon>Aphidomorpha</taxon>
        <taxon>Aphidoidea</taxon>
        <taxon>Aphididae</taxon>
        <taxon>Lachninae</taxon>
        <taxon>Cinara</taxon>
    </lineage>
</organism>
<dbReference type="InterPro" id="IPR001254">
    <property type="entry name" value="Trypsin_dom"/>
</dbReference>
<dbReference type="PROSITE" id="PS50068">
    <property type="entry name" value="LDLRA_2"/>
    <property type="match status" value="2"/>
</dbReference>
<dbReference type="PANTHER" id="PTHR24252">
    <property type="entry name" value="ACROSIN-RELATED"/>
    <property type="match status" value="1"/>
</dbReference>
<dbReference type="InterPro" id="IPR002172">
    <property type="entry name" value="LDrepeatLR_classA_rpt"/>
</dbReference>
<dbReference type="Proteomes" id="UP000325440">
    <property type="component" value="Unassembled WGS sequence"/>
</dbReference>
<keyword evidence="5" id="KW-1185">Reference proteome</keyword>
<feature type="disulfide bond" evidence="2">
    <location>
        <begin position="72"/>
        <end position="87"/>
    </location>
</feature>
<dbReference type="AlphaFoldDB" id="A0A5E4N6Y2"/>
<evidence type="ECO:0000313" key="5">
    <source>
        <dbReference type="Proteomes" id="UP000325440"/>
    </source>
</evidence>
<dbReference type="SUPFAM" id="SSF50494">
    <property type="entry name" value="Trypsin-like serine proteases"/>
    <property type="match status" value="1"/>
</dbReference>
<keyword evidence="4" id="KW-0378">Hydrolase</keyword>
<protein>
    <submittedName>
        <fullName evidence="4">Peptidase S1, PA clan,Serine proteases, trypsin family, histidine active site,Serine proteases, trypsin</fullName>
    </submittedName>
</protein>
<dbReference type="Pfam" id="PF00089">
    <property type="entry name" value="Trypsin"/>
    <property type="match status" value="1"/>
</dbReference>
<dbReference type="SMART" id="SM00020">
    <property type="entry name" value="Tryp_SPc"/>
    <property type="match status" value="1"/>
</dbReference>
<dbReference type="PANTHER" id="PTHR24252:SF7">
    <property type="entry name" value="HYALIN"/>
    <property type="match status" value="1"/>
</dbReference>
<dbReference type="PROSITE" id="PS50240">
    <property type="entry name" value="TRYPSIN_DOM"/>
    <property type="match status" value="1"/>
</dbReference>
<feature type="disulfide bond" evidence="2">
    <location>
        <begin position="19"/>
        <end position="37"/>
    </location>
</feature>
<dbReference type="PROSITE" id="PS00134">
    <property type="entry name" value="TRYPSIN_HIS"/>
    <property type="match status" value="1"/>
</dbReference>
<dbReference type="SMART" id="SM00192">
    <property type="entry name" value="LDLa"/>
    <property type="match status" value="2"/>
</dbReference>
<sequence length="529" mass="58431">ASGFTTKNDDKSSDDEYRCKSGQCIDSTATCDGIRDCRDGSDETLTLCKTNKCPNYLFQCKYGACVGGDSKCDGVEQCADGSDEERCHITTSRPIVTAKPISTRPPTINPSTQYNKIKGCVIPTIEGTRYYRKNENKITFLSSGTTVNQNKLVYEDCEADYYKVVPTRFMVCLESGQWEPLVRDQLCLKKCPPMTSDSLDIQCSYNGEPVDCAKPSINGTKLRPSCKSTHSLPNGQLETPVVLYCRPNGKWSGELYKCIPNCGRTIVTSRPLIANGVPAKYGTAPWNVGLYKSKGGIYDMICGGSLISSNLIVSAAHCFWSEGLIERVLNYTDLYKIGVGKYERNISVMDNEFTQIFDVQSVYLKNEFYGQSGFYAHDIAIIVLPTKVKISNVVLPVCVDWTSKITIPNGSLGKVVGWGKTEHMELSSILLEVSIPSINQIACRNMYRNGFEVFVTSDKFCAGSKLGQGVLEGDSGAGFTQAYGPMGLQYLMGVVSNKNRDSDDPIALFTNISHHIQWIREIYTNLNEI</sequence>
<dbReference type="PRINTS" id="PR00261">
    <property type="entry name" value="LDLRECEPTOR"/>
</dbReference>
<dbReference type="GO" id="GO:0004252">
    <property type="term" value="F:serine-type endopeptidase activity"/>
    <property type="evidence" value="ECO:0007669"/>
    <property type="project" value="InterPro"/>
</dbReference>
<dbReference type="CDD" id="cd00190">
    <property type="entry name" value="Tryp_SPc"/>
    <property type="match status" value="1"/>
</dbReference>
<dbReference type="Gene3D" id="2.40.10.10">
    <property type="entry name" value="Trypsin-like serine proteases"/>
    <property type="match status" value="1"/>
</dbReference>
<feature type="disulfide bond" evidence="2">
    <location>
        <begin position="60"/>
        <end position="78"/>
    </location>
</feature>
<comment type="caution">
    <text evidence="2">Lacks conserved residue(s) required for the propagation of feature annotation.</text>
</comment>
<evidence type="ECO:0000259" key="3">
    <source>
        <dbReference type="PROSITE" id="PS50240"/>
    </source>
</evidence>
<dbReference type="SUPFAM" id="SSF57424">
    <property type="entry name" value="LDL receptor-like module"/>
    <property type="match status" value="2"/>
</dbReference>
<feature type="disulfide bond" evidence="2">
    <location>
        <begin position="53"/>
        <end position="65"/>
    </location>
</feature>
<dbReference type="Gene3D" id="4.10.400.10">
    <property type="entry name" value="Low-density Lipoprotein Receptor"/>
    <property type="match status" value="2"/>
</dbReference>
<feature type="non-terminal residue" evidence="4">
    <location>
        <position position="1"/>
    </location>
</feature>
<reference evidence="4 5" key="1">
    <citation type="submission" date="2019-08" db="EMBL/GenBank/DDBJ databases">
        <authorList>
            <person name="Alioto T."/>
            <person name="Alioto T."/>
            <person name="Gomez Garrido J."/>
        </authorList>
    </citation>
    <scope>NUCLEOTIDE SEQUENCE [LARGE SCALE GENOMIC DNA]</scope>
</reference>
<dbReference type="Pfam" id="PF00057">
    <property type="entry name" value="Ldl_recept_a"/>
    <property type="match status" value="2"/>
</dbReference>
<dbReference type="InterPro" id="IPR009003">
    <property type="entry name" value="Peptidase_S1_PA"/>
</dbReference>
<dbReference type="EMBL" id="CABPRJ010001463">
    <property type="protein sequence ID" value="VVC38139.1"/>
    <property type="molecule type" value="Genomic_DNA"/>
</dbReference>
<keyword evidence="4" id="KW-0645">Protease</keyword>
<gene>
    <name evidence="4" type="ORF">CINCED_3A020844</name>
</gene>
<dbReference type="OrthoDB" id="2019384at2759"/>
<name>A0A5E4N6Y2_9HEMI</name>
<dbReference type="CDD" id="cd00112">
    <property type="entry name" value="LDLa"/>
    <property type="match status" value="2"/>
</dbReference>
<feature type="domain" description="Peptidase S1" evidence="3">
    <location>
        <begin position="273"/>
        <end position="524"/>
    </location>
</feature>
<dbReference type="InterPro" id="IPR036055">
    <property type="entry name" value="LDL_receptor-like_sf"/>
</dbReference>
<evidence type="ECO:0000313" key="4">
    <source>
        <dbReference type="EMBL" id="VVC38139.1"/>
    </source>
</evidence>
<dbReference type="InterPro" id="IPR018114">
    <property type="entry name" value="TRYPSIN_HIS"/>
</dbReference>
<dbReference type="InterPro" id="IPR043504">
    <property type="entry name" value="Peptidase_S1_PA_chymotrypsin"/>
</dbReference>
<dbReference type="GO" id="GO:0006508">
    <property type="term" value="P:proteolysis"/>
    <property type="evidence" value="ECO:0007669"/>
    <property type="project" value="UniProtKB-KW"/>
</dbReference>
<proteinExistence type="predicted"/>
<dbReference type="InterPro" id="IPR023415">
    <property type="entry name" value="LDLR_class-A_CS"/>
</dbReference>